<evidence type="ECO:0000313" key="3">
    <source>
        <dbReference type="Proteomes" id="UP001258017"/>
    </source>
</evidence>
<name>A0AAD9RWB7_9HYME</name>
<evidence type="ECO:0000256" key="1">
    <source>
        <dbReference type="SAM" id="MobiDB-lite"/>
    </source>
</evidence>
<evidence type="ECO:0000313" key="2">
    <source>
        <dbReference type="EMBL" id="KAK2587066.1"/>
    </source>
</evidence>
<feature type="compositionally biased region" description="Low complexity" evidence="1">
    <location>
        <begin position="16"/>
        <end position="26"/>
    </location>
</feature>
<reference evidence="2" key="2">
    <citation type="journal article" date="2023" name="Commun. Biol.">
        <title>Intrasexual cuticular hydrocarbon dimorphism in a wasp sheds light on hydrocarbon biosynthesis genes in Hymenoptera.</title>
        <authorList>
            <person name="Moris V.C."/>
            <person name="Podsiadlowski L."/>
            <person name="Martin S."/>
            <person name="Oeyen J.P."/>
            <person name="Donath A."/>
            <person name="Petersen M."/>
            <person name="Wilbrandt J."/>
            <person name="Misof B."/>
            <person name="Liedtke D."/>
            <person name="Thamm M."/>
            <person name="Scheiner R."/>
            <person name="Schmitt T."/>
            <person name="Niehuis O."/>
        </authorList>
    </citation>
    <scope>NUCLEOTIDE SEQUENCE</scope>
    <source>
        <strain evidence="2">GBR_01_08_01A</strain>
    </source>
</reference>
<gene>
    <name evidence="2" type="ORF">KPH14_011015</name>
</gene>
<accession>A0AAD9RWB7</accession>
<sequence>MKFPPFSSFHATLPRSKSSSSSSGSSVSTFVQESEEQYYLSSIGRCSVNFDFTFSLIHRRVGSNTQSKWIQMTK</sequence>
<organism evidence="2 3">
    <name type="scientific">Odynerus spinipes</name>
    <dbReference type="NCBI Taxonomy" id="1348599"/>
    <lineage>
        <taxon>Eukaryota</taxon>
        <taxon>Metazoa</taxon>
        <taxon>Ecdysozoa</taxon>
        <taxon>Arthropoda</taxon>
        <taxon>Hexapoda</taxon>
        <taxon>Insecta</taxon>
        <taxon>Pterygota</taxon>
        <taxon>Neoptera</taxon>
        <taxon>Endopterygota</taxon>
        <taxon>Hymenoptera</taxon>
        <taxon>Apocrita</taxon>
        <taxon>Aculeata</taxon>
        <taxon>Vespoidea</taxon>
        <taxon>Vespidae</taxon>
        <taxon>Eumeninae</taxon>
        <taxon>Odynerus</taxon>
    </lineage>
</organism>
<comment type="caution">
    <text evidence="2">The sequence shown here is derived from an EMBL/GenBank/DDBJ whole genome shotgun (WGS) entry which is preliminary data.</text>
</comment>
<protein>
    <submittedName>
        <fullName evidence="2">Uncharacterized protein</fullName>
    </submittedName>
</protein>
<dbReference type="EMBL" id="JAIFRP010000008">
    <property type="protein sequence ID" value="KAK2587066.1"/>
    <property type="molecule type" value="Genomic_DNA"/>
</dbReference>
<proteinExistence type="predicted"/>
<feature type="region of interest" description="Disordered" evidence="1">
    <location>
        <begin position="1"/>
        <end position="26"/>
    </location>
</feature>
<keyword evidence="3" id="KW-1185">Reference proteome</keyword>
<dbReference type="AlphaFoldDB" id="A0AAD9RWB7"/>
<dbReference type="Proteomes" id="UP001258017">
    <property type="component" value="Unassembled WGS sequence"/>
</dbReference>
<reference evidence="2" key="1">
    <citation type="submission" date="2021-08" db="EMBL/GenBank/DDBJ databases">
        <authorList>
            <person name="Misof B."/>
            <person name="Oliver O."/>
            <person name="Podsiadlowski L."/>
            <person name="Donath A."/>
            <person name="Peters R."/>
            <person name="Mayer C."/>
            <person name="Rust J."/>
            <person name="Gunkel S."/>
            <person name="Lesny P."/>
            <person name="Martin S."/>
            <person name="Oeyen J.P."/>
            <person name="Petersen M."/>
            <person name="Panagiotis P."/>
            <person name="Wilbrandt J."/>
            <person name="Tanja T."/>
        </authorList>
    </citation>
    <scope>NUCLEOTIDE SEQUENCE</scope>
    <source>
        <strain evidence="2">GBR_01_08_01A</strain>
        <tissue evidence="2">Thorax + abdomen</tissue>
    </source>
</reference>